<sequence length="194" mass="21372">MRIFPRRDPPPPQEQEVAVFLAEARRLLDYHWRRADAFERKALGVLAFTGVIVALLTPSLKTVLDLHGHYRTTALALGAAAITMLAGSAVSSAGALWARSSKSVNVREVRELWREYLHRAEHGGGGTDAWEAAGLQRNLVEKLLHGATEETSPIQSLCDDADVRGRWFLRGVWLNLTALLLILGVVVTTTLESL</sequence>
<keyword evidence="3" id="KW-1185">Reference proteome</keyword>
<dbReference type="AlphaFoldDB" id="A0A5D0UAJ4"/>
<comment type="caution">
    <text evidence="2">The sequence shown here is derived from an EMBL/GenBank/DDBJ whole genome shotgun (WGS) entry which is preliminary data.</text>
</comment>
<evidence type="ECO:0000313" key="2">
    <source>
        <dbReference type="EMBL" id="TYC14692.1"/>
    </source>
</evidence>
<proteinExistence type="predicted"/>
<dbReference type="OrthoDB" id="3481978at2"/>
<feature type="transmembrane region" description="Helical" evidence="1">
    <location>
        <begin position="72"/>
        <end position="98"/>
    </location>
</feature>
<evidence type="ECO:0008006" key="4">
    <source>
        <dbReference type="Google" id="ProtNLM"/>
    </source>
</evidence>
<name>A0A5D0UAJ4_9ACTN</name>
<feature type="transmembrane region" description="Helical" evidence="1">
    <location>
        <begin position="42"/>
        <end position="60"/>
    </location>
</feature>
<dbReference type="RefSeq" id="WP_148351077.1">
    <property type="nucleotide sequence ID" value="NZ_JBHSBF010000036.1"/>
</dbReference>
<keyword evidence="1" id="KW-0812">Transmembrane</keyword>
<protein>
    <recommendedName>
        <fullName evidence="4">SLATT domain-containing protein</fullName>
    </recommendedName>
</protein>
<feature type="transmembrane region" description="Helical" evidence="1">
    <location>
        <begin position="172"/>
        <end position="191"/>
    </location>
</feature>
<keyword evidence="1" id="KW-1133">Transmembrane helix</keyword>
<reference evidence="2 3" key="1">
    <citation type="submission" date="2019-08" db="EMBL/GenBank/DDBJ databases">
        <title>Actinomadura sp. nov. CYP1-5 isolated from mountain soil.</title>
        <authorList>
            <person name="Songsumanus A."/>
            <person name="Kuncharoen N."/>
            <person name="Kudo T."/>
            <person name="Yuki M."/>
            <person name="Igarashi Y."/>
            <person name="Tanasupawat S."/>
        </authorList>
    </citation>
    <scope>NUCLEOTIDE SEQUENCE [LARGE SCALE GENOMIC DNA]</scope>
    <source>
        <strain evidence="2 3">GKU157</strain>
    </source>
</reference>
<organism evidence="2 3">
    <name type="scientific">Actinomadura syzygii</name>
    <dbReference type="NCBI Taxonomy" id="1427538"/>
    <lineage>
        <taxon>Bacteria</taxon>
        <taxon>Bacillati</taxon>
        <taxon>Actinomycetota</taxon>
        <taxon>Actinomycetes</taxon>
        <taxon>Streptosporangiales</taxon>
        <taxon>Thermomonosporaceae</taxon>
        <taxon>Actinomadura</taxon>
    </lineage>
</organism>
<keyword evidence="1" id="KW-0472">Membrane</keyword>
<accession>A0A5D0UAJ4</accession>
<dbReference type="Proteomes" id="UP000322634">
    <property type="component" value="Unassembled WGS sequence"/>
</dbReference>
<evidence type="ECO:0000256" key="1">
    <source>
        <dbReference type="SAM" id="Phobius"/>
    </source>
</evidence>
<evidence type="ECO:0000313" key="3">
    <source>
        <dbReference type="Proteomes" id="UP000322634"/>
    </source>
</evidence>
<gene>
    <name evidence="2" type="ORF">FXF65_17885</name>
</gene>
<dbReference type="EMBL" id="VSFF01000006">
    <property type="protein sequence ID" value="TYC14692.1"/>
    <property type="molecule type" value="Genomic_DNA"/>
</dbReference>